<gene>
    <name evidence="1" type="ORF">HYD_3510</name>
</gene>
<accession>A0ABN6L300</accession>
<proteinExistence type="predicted"/>
<keyword evidence="2" id="KW-1185">Reference proteome</keyword>
<dbReference type="EMBL" id="AP025225">
    <property type="protein sequence ID" value="BDB96218.1"/>
    <property type="molecule type" value="Genomic_DNA"/>
</dbReference>
<evidence type="ECO:0000313" key="1">
    <source>
        <dbReference type="EMBL" id="BDB96218.1"/>
    </source>
</evidence>
<reference evidence="1" key="1">
    <citation type="submission" date="2021-10" db="EMBL/GenBank/DDBJ databases">
        <title>Genome Sequence of The Candidatus Hydrogeosomobacter endosymbioticus, an Intracellular Bacterial Symbiont of the Anaerobic Ciliate GW7.</title>
        <authorList>
            <person name="Shiohama Y."/>
            <person name="Shinzato N."/>
        </authorList>
    </citation>
    <scope>NUCLEOTIDE SEQUENCE [LARGE SCALE GENOMIC DNA]</scope>
    <source>
        <strain evidence="1">200920</strain>
    </source>
</reference>
<evidence type="ECO:0000313" key="2">
    <source>
        <dbReference type="Proteomes" id="UP001320209"/>
    </source>
</evidence>
<sequence>MAPAALVGMEALAGTAAELEGMVELVELVALEGMVALVAESAAELALPYIFPYHINIQSCTSLLASRILLFAYQNY</sequence>
<dbReference type="Proteomes" id="UP001320209">
    <property type="component" value="Chromosome"/>
</dbReference>
<name>A0ABN6L300_9PROT</name>
<organism evidence="1 2">
    <name type="scientific">Candidatus Hydrogenosomobacter endosymbioticus</name>
    <dbReference type="NCBI Taxonomy" id="2558174"/>
    <lineage>
        <taxon>Bacteria</taxon>
        <taxon>Pseudomonadati</taxon>
        <taxon>Pseudomonadota</taxon>
        <taxon>Alphaproteobacteria</taxon>
        <taxon>Holosporales</taxon>
        <taxon>Holosporaceae</taxon>
        <taxon>Candidatus Hydrogenosomobacter</taxon>
    </lineage>
</organism>
<protein>
    <submittedName>
        <fullName evidence="1">Uncharacterized protein</fullName>
    </submittedName>
</protein>